<dbReference type="InterPro" id="IPR050248">
    <property type="entry name" value="Polysacc_deacetylase_ArnD"/>
</dbReference>
<dbReference type="EMBL" id="JAUSUQ010000007">
    <property type="protein sequence ID" value="MDQ0339343.1"/>
    <property type="molecule type" value="Genomic_DNA"/>
</dbReference>
<evidence type="ECO:0000256" key="1">
    <source>
        <dbReference type="SAM" id="SignalP"/>
    </source>
</evidence>
<gene>
    <name evidence="3" type="ORF">J2S00_002130</name>
</gene>
<comment type="caution">
    <text evidence="3">The sequence shown here is derived from an EMBL/GenBank/DDBJ whole genome shotgun (WGS) entry which is preliminary data.</text>
</comment>
<dbReference type="EC" id="3.5.1.-" evidence="3"/>
<organism evidence="3 4">
    <name type="scientific">Caldalkalibacillus uzonensis</name>
    <dbReference type="NCBI Taxonomy" id="353224"/>
    <lineage>
        <taxon>Bacteria</taxon>
        <taxon>Bacillati</taxon>
        <taxon>Bacillota</taxon>
        <taxon>Bacilli</taxon>
        <taxon>Bacillales</taxon>
        <taxon>Bacillaceae</taxon>
        <taxon>Caldalkalibacillus</taxon>
    </lineage>
</organism>
<evidence type="ECO:0000259" key="2">
    <source>
        <dbReference type="PROSITE" id="PS51677"/>
    </source>
</evidence>
<evidence type="ECO:0000313" key="4">
    <source>
        <dbReference type="Proteomes" id="UP001232445"/>
    </source>
</evidence>
<dbReference type="GO" id="GO:0016787">
    <property type="term" value="F:hydrolase activity"/>
    <property type="evidence" value="ECO:0007669"/>
    <property type="project" value="UniProtKB-KW"/>
</dbReference>
<dbReference type="PANTHER" id="PTHR10587">
    <property type="entry name" value="GLYCOSYL TRANSFERASE-RELATED"/>
    <property type="match status" value="1"/>
</dbReference>
<dbReference type="Pfam" id="PF01522">
    <property type="entry name" value="Polysacc_deac_1"/>
    <property type="match status" value="1"/>
</dbReference>
<dbReference type="Gene3D" id="3.20.20.370">
    <property type="entry name" value="Glycoside hydrolase/deacetylase"/>
    <property type="match status" value="1"/>
</dbReference>
<dbReference type="CDD" id="cd10948">
    <property type="entry name" value="CE4_BsPdaA_like"/>
    <property type="match status" value="1"/>
</dbReference>
<dbReference type="PROSITE" id="PS51677">
    <property type="entry name" value="NODB"/>
    <property type="match status" value="1"/>
</dbReference>
<dbReference type="InterPro" id="IPR002509">
    <property type="entry name" value="NODB_dom"/>
</dbReference>
<dbReference type="InterPro" id="IPR011330">
    <property type="entry name" value="Glyco_hydro/deAcase_b/a-brl"/>
</dbReference>
<name>A0ABU0CSD9_9BACI</name>
<feature type="signal peptide" evidence="1">
    <location>
        <begin position="1"/>
        <end position="28"/>
    </location>
</feature>
<feature type="chain" id="PRO_5047374872" evidence="1">
    <location>
        <begin position="29"/>
        <end position="271"/>
    </location>
</feature>
<evidence type="ECO:0000313" key="3">
    <source>
        <dbReference type="EMBL" id="MDQ0339343.1"/>
    </source>
</evidence>
<keyword evidence="3" id="KW-0378">Hydrolase</keyword>
<feature type="domain" description="NodB homology" evidence="2">
    <location>
        <begin position="73"/>
        <end position="254"/>
    </location>
</feature>
<accession>A0ABU0CSD9</accession>
<protein>
    <submittedName>
        <fullName evidence="3">Peptidoglycan-N-acetylmuramic acid deacetylase</fullName>
        <ecNumber evidence="3">3.5.1.-</ecNumber>
    </submittedName>
</protein>
<dbReference type="SUPFAM" id="SSF88713">
    <property type="entry name" value="Glycoside hydrolase/deacetylase"/>
    <property type="match status" value="1"/>
</dbReference>
<dbReference type="Proteomes" id="UP001232445">
    <property type="component" value="Unassembled WGS sequence"/>
</dbReference>
<dbReference type="InterPro" id="IPR014235">
    <property type="entry name" value="Spore_PdaA"/>
</dbReference>
<dbReference type="PANTHER" id="PTHR10587:SF78">
    <property type="entry name" value="PEPTIDOGLYCAN-N-ACETYLMURAMIC ACID DEACETYLASE PDAA"/>
    <property type="match status" value="1"/>
</dbReference>
<proteinExistence type="predicted"/>
<keyword evidence="1" id="KW-0732">Signal</keyword>
<sequence length="271" mass="31508">MKHSKRFIMVLFCFILISHLACVQSAGADSWSNKAIHWGFKKSTDHQPPSAEKEWDQLLEQYGGFYLGDTSKREVYLTFDNGYENGYTARILDVLKEKQVPAAFFVTGHYLKDQPDLVKRMVKEGHIVGNHSWSHPDMTQVSDDRLIKELVRVEQEFERITGVKGMNYLRPPRGIFSERTLALSQKLGYRNVFWSLAFVDWQIDRQRGWRYAYDNIMQQIHPGAVVLLHTVSRDNAEALPRVIDDLRAQGYEFKSLDDLVMDSLWDAYNVK</sequence>
<dbReference type="NCBIfam" id="TIGR02884">
    <property type="entry name" value="spore_pdaA"/>
    <property type="match status" value="1"/>
</dbReference>
<keyword evidence="4" id="KW-1185">Reference proteome</keyword>
<reference evidence="3 4" key="1">
    <citation type="submission" date="2023-07" db="EMBL/GenBank/DDBJ databases">
        <title>Genomic Encyclopedia of Type Strains, Phase IV (KMG-IV): sequencing the most valuable type-strain genomes for metagenomic binning, comparative biology and taxonomic classification.</title>
        <authorList>
            <person name="Goeker M."/>
        </authorList>
    </citation>
    <scope>NUCLEOTIDE SEQUENCE [LARGE SCALE GENOMIC DNA]</scope>
    <source>
        <strain evidence="3 4">DSM 17740</strain>
    </source>
</reference>